<dbReference type="Pfam" id="PF00023">
    <property type="entry name" value="Ank"/>
    <property type="match status" value="1"/>
</dbReference>
<protein>
    <submittedName>
        <fullName evidence="3">Uncharacterized protein</fullName>
    </submittedName>
</protein>
<dbReference type="InterPro" id="IPR036770">
    <property type="entry name" value="Ankyrin_rpt-contain_sf"/>
</dbReference>
<dbReference type="PANTHER" id="PTHR24127">
    <property type="entry name" value="ANKYRIN REPEAT AND EF-HAND DOMAIN-CONTAINING PROTEIN 1"/>
    <property type="match status" value="1"/>
</dbReference>
<evidence type="ECO:0000256" key="1">
    <source>
        <dbReference type="PROSITE-ProRule" id="PRU00023"/>
    </source>
</evidence>
<gene>
    <name evidence="3" type="ORF">PCOR1329_LOCUS45241</name>
</gene>
<feature type="region of interest" description="Disordered" evidence="2">
    <location>
        <begin position="883"/>
        <end position="973"/>
    </location>
</feature>
<keyword evidence="4" id="KW-1185">Reference proteome</keyword>
<dbReference type="Proteomes" id="UP001189429">
    <property type="component" value="Unassembled WGS sequence"/>
</dbReference>
<feature type="compositionally biased region" description="Low complexity" evidence="2">
    <location>
        <begin position="993"/>
        <end position="1016"/>
    </location>
</feature>
<dbReference type="PANTHER" id="PTHR24127:SF1">
    <property type="entry name" value="ANKYRIN REPEAT AND EF-HAND DOMAIN-CONTAINING PROTEIN 1"/>
    <property type="match status" value="1"/>
</dbReference>
<evidence type="ECO:0000313" key="4">
    <source>
        <dbReference type="Proteomes" id="UP001189429"/>
    </source>
</evidence>
<feature type="region of interest" description="Disordered" evidence="2">
    <location>
        <begin position="989"/>
        <end position="1019"/>
    </location>
</feature>
<dbReference type="Gene3D" id="1.25.40.20">
    <property type="entry name" value="Ankyrin repeat-containing domain"/>
    <property type="match status" value="1"/>
</dbReference>
<feature type="region of interest" description="Disordered" evidence="2">
    <location>
        <begin position="522"/>
        <end position="580"/>
    </location>
</feature>
<evidence type="ECO:0000313" key="3">
    <source>
        <dbReference type="EMBL" id="CAK0853915.1"/>
    </source>
</evidence>
<evidence type="ECO:0000256" key="2">
    <source>
        <dbReference type="SAM" id="MobiDB-lite"/>
    </source>
</evidence>
<feature type="region of interest" description="Disordered" evidence="2">
    <location>
        <begin position="846"/>
        <end position="871"/>
    </location>
</feature>
<accession>A0ABN9U4U1</accession>
<reference evidence="3" key="1">
    <citation type="submission" date="2023-10" db="EMBL/GenBank/DDBJ databases">
        <authorList>
            <person name="Chen Y."/>
            <person name="Shah S."/>
            <person name="Dougan E. K."/>
            <person name="Thang M."/>
            <person name="Chan C."/>
        </authorList>
    </citation>
    <scope>NUCLEOTIDE SEQUENCE [LARGE SCALE GENOMIC DNA]</scope>
</reference>
<dbReference type="PROSITE" id="PS50297">
    <property type="entry name" value="ANK_REP_REGION"/>
    <property type="match status" value="1"/>
</dbReference>
<keyword evidence="1" id="KW-0040">ANK repeat</keyword>
<feature type="repeat" description="ANK" evidence="1">
    <location>
        <begin position="1194"/>
        <end position="1227"/>
    </location>
</feature>
<feature type="compositionally biased region" description="Low complexity" evidence="2">
    <location>
        <begin position="952"/>
        <end position="970"/>
    </location>
</feature>
<feature type="region of interest" description="Disordered" evidence="2">
    <location>
        <begin position="16"/>
        <end position="45"/>
    </location>
</feature>
<organism evidence="3 4">
    <name type="scientific">Prorocentrum cordatum</name>
    <dbReference type="NCBI Taxonomy" id="2364126"/>
    <lineage>
        <taxon>Eukaryota</taxon>
        <taxon>Sar</taxon>
        <taxon>Alveolata</taxon>
        <taxon>Dinophyceae</taxon>
        <taxon>Prorocentrales</taxon>
        <taxon>Prorocentraceae</taxon>
        <taxon>Prorocentrum</taxon>
    </lineage>
</organism>
<feature type="repeat" description="ANK" evidence="1">
    <location>
        <begin position="1228"/>
        <end position="1260"/>
    </location>
</feature>
<feature type="region of interest" description="Disordered" evidence="2">
    <location>
        <begin position="773"/>
        <end position="802"/>
    </location>
</feature>
<feature type="region of interest" description="Disordered" evidence="2">
    <location>
        <begin position="635"/>
        <end position="668"/>
    </location>
</feature>
<dbReference type="PROSITE" id="PS50096">
    <property type="entry name" value="IQ"/>
    <property type="match status" value="1"/>
</dbReference>
<feature type="region of interest" description="Disordered" evidence="2">
    <location>
        <begin position="396"/>
        <end position="427"/>
    </location>
</feature>
<feature type="region of interest" description="Disordered" evidence="2">
    <location>
        <begin position="1330"/>
        <end position="1360"/>
    </location>
</feature>
<dbReference type="Pfam" id="PF12796">
    <property type="entry name" value="Ank_2"/>
    <property type="match status" value="1"/>
</dbReference>
<name>A0ABN9U4U1_9DINO</name>
<dbReference type="EMBL" id="CAUYUJ010015437">
    <property type="protein sequence ID" value="CAK0853915.1"/>
    <property type="molecule type" value="Genomic_DNA"/>
</dbReference>
<dbReference type="PROSITE" id="PS50088">
    <property type="entry name" value="ANK_REPEAT"/>
    <property type="match status" value="3"/>
</dbReference>
<sequence length="1384" mass="140909">MGAALSAAAPEFCCAGGERDSAQGPLGDPTQPQLSSAGPPTGASFTAEPVLWAKCGSPPAAHHSNRCADCRPSVAFTELRPPVHAPSAPKRLPEARAVGPEAATAKRPRALSDALPTRPGRSAGSREPPTALTSATAATTLEASPVDAMSSSPSPVDLCARLVRLLREAQRSGSLRTALQQTSQCLFALRARMVLLLVRACRSGELRAELVRRLALESMGSAEAADERRRATETAATQIQAVNRGHAVREPCPARDVTSVARRSIASAGEPEPQAPAAKEAAAVARQKAAAGPPAEPMVQETLEHCAPEPQLEPPRQRAAAMTAALVDRTADPSIMPLELVLGLTTPPSVRAARPLCGPMAMAGRAQRSPSLAELCGEVSTSTARSISLVATAPRVSLDEPLEQPQREDEGTAQDVLEPSPSAREVEVDLPVPEAVPAARESVAALPAEALAEESTEQCAPGREAEASCEARACASRILGSSASKAEGRLERSRVVERVCSASESPEELKAPSASVDAAMAPQVSVAAPSEESVAEEARRQYVPELEAEPLQPTATAKPTPLGDRFADQSAPSGLAISLGTPPAMRSSLIGAPMPCGPMAMAGRAQRSPSLAELCGEVSTSTARSISLVATAPRVSLDEPLEQPRREDEGTAQDVLEPSPSAREVEVDLPVPEAVPAARESVSAGGSAKASVSAPERGAALEAAAARASAGGLGLQSPPAAEALLARHSSEEPLEGGPAALRAECLGSGLAPGTAPSIARGNSLEAFLDEPLQGKAEGGSQPAATPSTRAGGSPVGDLAGRPSLDEAAGALADGEGLSASSAQAAEAPKPRASLAEFLDETMDGEVPAASSAQVAEAKGAEATDADGEVPRPRASLAEFLDEGMAASSAHSSAAPGDSTAADGEVPGPRGSLAEFLDEPVGARADGEGPAASSAQTAEAPGAETMDGGGSATGSAQAAEANGAEATGADGEVPRPRASLAEFQDELAGARANGDGPAASSAQAAAALGGDSTAADGDVPRPRAGLAEFLDEAVGARAVWETLRAKTTAADEGCGEAARASRATFADEPADQLGISAGLRGGLRLVATLGAQARRAKQNVDEKKAKDAAAAEEQSRAGRAARAAHFAGEGAEDLRPARRTRGRLVTAAAEARKTTMTMCQSGGSDLLTQAISDGNMELVRTLLEQGHDPDPEVADGSTSLLLFASSINEPDIVKLLAEYGADVDKADQNGVTPLLAAACSDAADAVQALCELGADVDRGDSEGWTALYAAGFCDCLDAVEELLDAGADVTLKAKEGMNPAEAAAQEGNQKVLCTLNEALEVQRADALRCSEAGETPSQERRQRCWRQHRQSKAQGQLKGAGTRLWTAVRVARAPSGSSVAEASRS</sequence>
<dbReference type="SUPFAM" id="SSF48403">
    <property type="entry name" value="Ankyrin repeat"/>
    <property type="match status" value="1"/>
</dbReference>
<dbReference type="SMART" id="SM00248">
    <property type="entry name" value="ANK"/>
    <property type="match status" value="4"/>
</dbReference>
<feature type="repeat" description="ANK" evidence="1">
    <location>
        <begin position="1261"/>
        <end position="1293"/>
    </location>
</feature>
<proteinExistence type="predicted"/>
<dbReference type="InterPro" id="IPR052801">
    <property type="entry name" value="Ankyrin-EF-hand"/>
</dbReference>
<dbReference type="InterPro" id="IPR002110">
    <property type="entry name" value="Ankyrin_rpt"/>
</dbReference>
<feature type="compositionally biased region" description="Low complexity" evidence="2">
    <location>
        <begin position="885"/>
        <end position="894"/>
    </location>
</feature>
<comment type="caution">
    <text evidence="3">The sequence shown here is derived from an EMBL/GenBank/DDBJ whole genome shotgun (WGS) entry which is preliminary data.</text>
</comment>
<feature type="region of interest" description="Disordered" evidence="2">
    <location>
        <begin position="81"/>
        <end position="132"/>
    </location>
</feature>